<dbReference type="PANTHER" id="PTHR33885:SF3">
    <property type="entry name" value="PHAGE SHOCK PROTEIN C"/>
    <property type="match status" value="1"/>
</dbReference>
<evidence type="ECO:0000313" key="9">
    <source>
        <dbReference type="Proteomes" id="UP000019109"/>
    </source>
</evidence>
<keyword evidence="2" id="KW-1003">Cell membrane</keyword>
<keyword evidence="4 6" id="KW-1133">Transmembrane helix</keyword>
<proteinExistence type="predicted"/>
<evidence type="ECO:0000256" key="6">
    <source>
        <dbReference type="SAM" id="Phobius"/>
    </source>
</evidence>
<name>W4V3R1_9FIRM</name>
<evidence type="ECO:0000256" key="3">
    <source>
        <dbReference type="ARBA" id="ARBA00022692"/>
    </source>
</evidence>
<dbReference type="Proteomes" id="UP000019109">
    <property type="component" value="Unassembled WGS sequence"/>
</dbReference>
<comment type="caution">
    <text evidence="8">The sequence shown here is derived from an EMBL/GenBank/DDBJ whole genome shotgun (WGS) entry which is preliminary data.</text>
</comment>
<keyword evidence="9" id="KW-1185">Reference proteome</keyword>
<protein>
    <submittedName>
        <fullName evidence="8">PspC domain protein</fullName>
    </submittedName>
</protein>
<reference evidence="8" key="1">
    <citation type="journal article" date="2014" name="Genome Announc.">
        <title>Draft Genome Sequence of Clostridium straminisolvens Strain JCM 21531T, Isolated from a Cellulose-Degrading Bacterial Community.</title>
        <authorList>
            <person name="Yuki M."/>
            <person name="Oshima K."/>
            <person name="Suda W."/>
            <person name="Sakamoto M."/>
            <person name="Kitamura K."/>
            <person name="Iida T."/>
            <person name="Hattori M."/>
            <person name="Ohkuma M."/>
        </authorList>
    </citation>
    <scope>NUCLEOTIDE SEQUENCE [LARGE SCALE GENOMIC DNA]</scope>
    <source>
        <strain evidence="8">JCM 21531</strain>
    </source>
</reference>
<evidence type="ECO:0000313" key="8">
    <source>
        <dbReference type="EMBL" id="GAE88090.1"/>
    </source>
</evidence>
<dbReference type="OrthoDB" id="9815286at2"/>
<keyword evidence="3 6" id="KW-0812">Transmembrane</keyword>
<dbReference type="GO" id="GO:0005886">
    <property type="term" value="C:plasma membrane"/>
    <property type="evidence" value="ECO:0007669"/>
    <property type="project" value="UniProtKB-SubCell"/>
</dbReference>
<evidence type="ECO:0000256" key="2">
    <source>
        <dbReference type="ARBA" id="ARBA00022475"/>
    </source>
</evidence>
<keyword evidence="5 6" id="KW-0472">Membrane</keyword>
<accession>W4V3R1</accession>
<evidence type="ECO:0000259" key="7">
    <source>
        <dbReference type="Pfam" id="PF04024"/>
    </source>
</evidence>
<evidence type="ECO:0000256" key="1">
    <source>
        <dbReference type="ARBA" id="ARBA00004162"/>
    </source>
</evidence>
<dbReference type="AlphaFoldDB" id="W4V3R1"/>
<gene>
    <name evidence="8" type="ORF">JCM21531_1511</name>
</gene>
<dbReference type="InterPro" id="IPR007168">
    <property type="entry name" value="Phageshock_PspC_N"/>
</dbReference>
<dbReference type="Pfam" id="PF04024">
    <property type="entry name" value="PspC"/>
    <property type="match status" value="1"/>
</dbReference>
<dbReference type="PANTHER" id="PTHR33885">
    <property type="entry name" value="PHAGE SHOCK PROTEIN C"/>
    <property type="match status" value="1"/>
</dbReference>
<dbReference type="STRING" id="1294263.JCM21531_1511"/>
<evidence type="ECO:0000256" key="4">
    <source>
        <dbReference type="ARBA" id="ARBA00022989"/>
    </source>
</evidence>
<dbReference type="EMBL" id="BAVR01000013">
    <property type="protein sequence ID" value="GAE88090.1"/>
    <property type="molecule type" value="Genomic_DNA"/>
</dbReference>
<comment type="subcellular location">
    <subcellularLocation>
        <location evidence="1">Cell membrane</location>
        <topology evidence="1">Single-pass membrane protein</topology>
    </subcellularLocation>
</comment>
<dbReference type="RefSeq" id="WP_038288036.1">
    <property type="nucleotide sequence ID" value="NZ_BAVR01000013.1"/>
</dbReference>
<feature type="domain" description="Phage shock protein PspC N-terminal" evidence="7">
    <location>
        <begin position="2"/>
        <end position="61"/>
    </location>
</feature>
<evidence type="ECO:0000256" key="5">
    <source>
        <dbReference type="ARBA" id="ARBA00023136"/>
    </source>
</evidence>
<dbReference type="InterPro" id="IPR052027">
    <property type="entry name" value="PspC"/>
</dbReference>
<sequence>MKKMYLSDSDKIIGGVCGGVAEYFEIDSTLIRLITVVGTVFTGFFAGIIIYIVAMVIVPKKTFF</sequence>
<feature type="transmembrane region" description="Helical" evidence="6">
    <location>
        <begin position="33"/>
        <end position="58"/>
    </location>
</feature>
<organism evidence="8 9">
    <name type="scientific">Acetivibrio straminisolvens JCM 21531</name>
    <dbReference type="NCBI Taxonomy" id="1294263"/>
    <lineage>
        <taxon>Bacteria</taxon>
        <taxon>Bacillati</taxon>
        <taxon>Bacillota</taxon>
        <taxon>Clostridia</taxon>
        <taxon>Eubacteriales</taxon>
        <taxon>Oscillospiraceae</taxon>
        <taxon>Acetivibrio</taxon>
    </lineage>
</organism>